<evidence type="ECO:0000256" key="1">
    <source>
        <dbReference type="SAM" id="MobiDB-lite"/>
    </source>
</evidence>
<dbReference type="AlphaFoldDB" id="A0A2P5A940"/>
<gene>
    <name evidence="2" type="ORF">PanWU01x14_355950</name>
</gene>
<comment type="caution">
    <text evidence="2">The sequence shown here is derived from an EMBL/GenBank/DDBJ whole genome shotgun (WGS) entry which is preliminary data.</text>
</comment>
<evidence type="ECO:0000313" key="3">
    <source>
        <dbReference type="Proteomes" id="UP000237105"/>
    </source>
</evidence>
<name>A0A2P5A940_PARAD</name>
<protein>
    <submittedName>
        <fullName evidence="2">Uncharacterized protein</fullName>
    </submittedName>
</protein>
<accession>A0A2P5A940</accession>
<dbReference type="EMBL" id="JXTB01000760">
    <property type="protein sequence ID" value="PON33051.1"/>
    <property type="molecule type" value="Genomic_DNA"/>
</dbReference>
<evidence type="ECO:0000313" key="2">
    <source>
        <dbReference type="EMBL" id="PON33051.1"/>
    </source>
</evidence>
<proteinExistence type="predicted"/>
<feature type="region of interest" description="Disordered" evidence="1">
    <location>
        <begin position="32"/>
        <end position="53"/>
    </location>
</feature>
<organism evidence="2 3">
    <name type="scientific">Parasponia andersonii</name>
    <name type="common">Sponia andersonii</name>
    <dbReference type="NCBI Taxonomy" id="3476"/>
    <lineage>
        <taxon>Eukaryota</taxon>
        <taxon>Viridiplantae</taxon>
        <taxon>Streptophyta</taxon>
        <taxon>Embryophyta</taxon>
        <taxon>Tracheophyta</taxon>
        <taxon>Spermatophyta</taxon>
        <taxon>Magnoliopsida</taxon>
        <taxon>eudicotyledons</taxon>
        <taxon>Gunneridae</taxon>
        <taxon>Pentapetalae</taxon>
        <taxon>rosids</taxon>
        <taxon>fabids</taxon>
        <taxon>Rosales</taxon>
        <taxon>Cannabaceae</taxon>
        <taxon>Parasponia</taxon>
    </lineage>
</organism>
<dbReference type="Proteomes" id="UP000237105">
    <property type="component" value="Unassembled WGS sequence"/>
</dbReference>
<reference evidence="3" key="1">
    <citation type="submission" date="2016-06" db="EMBL/GenBank/DDBJ databases">
        <title>Parallel loss of symbiosis genes in relatives of nitrogen-fixing non-legume Parasponia.</title>
        <authorList>
            <person name="Van Velzen R."/>
            <person name="Holmer R."/>
            <person name="Bu F."/>
            <person name="Rutten L."/>
            <person name="Van Zeijl A."/>
            <person name="Liu W."/>
            <person name="Santuari L."/>
            <person name="Cao Q."/>
            <person name="Sharma T."/>
            <person name="Shen D."/>
            <person name="Roswanjaya Y."/>
            <person name="Wardhani T."/>
            <person name="Kalhor M.S."/>
            <person name="Jansen J."/>
            <person name="Van den Hoogen J."/>
            <person name="Gungor B."/>
            <person name="Hartog M."/>
            <person name="Hontelez J."/>
            <person name="Verver J."/>
            <person name="Yang W.-C."/>
            <person name="Schijlen E."/>
            <person name="Repin R."/>
            <person name="Schilthuizen M."/>
            <person name="Schranz E."/>
            <person name="Heidstra R."/>
            <person name="Miyata K."/>
            <person name="Fedorova E."/>
            <person name="Kohlen W."/>
            <person name="Bisseling T."/>
            <person name="Smit S."/>
            <person name="Geurts R."/>
        </authorList>
    </citation>
    <scope>NUCLEOTIDE SEQUENCE [LARGE SCALE GENOMIC DNA]</scope>
    <source>
        <strain evidence="3">cv. WU1-14</strain>
    </source>
</reference>
<keyword evidence="3" id="KW-1185">Reference proteome</keyword>
<sequence>MEGMASLGLGSMEYSHLGRWVNTSNWVILGPSSKPNKSPISASSPRPINTQLPSVSIPHIGMVVAQTERLKSSSPFKHITA</sequence>
<feature type="compositionally biased region" description="Polar residues" evidence="1">
    <location>
        <begin position="33"/>
        <end position="53"/>
    </location>
</feature>